<evidence type="ECO:0000256" key="1">
    <source>
        <dbReference type="SAM" id="SignalP"/>
    </source>
</evidence>
<feature type="chain" id="PRO_5003259644" evidence="1">
    <location>
        <begin position="28"/>
        <end position="207"/>
    </location>
</feature>
<dbReference type="EMBL" id="FR824065">
    <property type="protein sequence ID" value="CCA16296.1"/>
    <property type="molecule type" value="Genomic_DNA"/>
</dbReference>
<feature type="signal peptide" evidence="1">
    <location>
        <begin position="1"/>
        <end position="27"/>
    </location>
</feature>
<proteinExistence type="predicted"/>
<dbReference type="AlphaFoldDB" id="F0W5A5"/>
<keyword evidence="1" id="KW-0732">Signal</keyword>
<dbReference type="HOGENOM" id="CLU_106952_0_0_1"/>
<organism evidence="2">
    <name type="scientific">Albugo laibachii Nc14</name>
    <dbReference type="NCBI Taxonomy" id="890382"/>
    <lineage>
        <taxon>Eukaryota</taxon>
        <taxon>Sar</taxon>
        <taxon>Stramenopiles</taxon>
        <taxon>Oomycota</taxon>
        <taxon>Peronosporomycetes</taxon>
        <taxon>Albuginales</taxon>
        <taxon>Albuginaceae</taxon>
        <taxon>Albugo</taxon>
    </lineage>
</organism>
<gene>
    <name evidence="2" type="primary">AlNc14C20G2071</name>
    <name evidence="2" type="ORF">ALNC14_024390</name>
</gene>
<evidence type="ECO:0000313" key="2">
    <source>
        <dbReference type="EMBL" id="CCA16296.1"/>
    </source>
</evidence>
<reference evidence="2" key="2">
    <citation type="submission" date="2011-02" db="EMBL/GenBank/DDBJ databases">
        <authorList>
            <person name="MacLean D."/>
        </authorList>
    </citation>
    <scope>NUCLEOTIDE SEQUENCE</scope>
</reference>
<accession>F0W5A5</accession>
<reference evidence="2" key="1">
    <citation type="journal article" date="2011" name="PLoS Biol.">
        <title>Gene gain and loss during evolution of obligate parasitism in the white rust pathogen of Arabidopsis thaliana.</title>
        <authorList>
            <person name="Kemen E."/>
            <person name="Gardiner A."/>
            <person name="Schultz-Larsen T."/>
            <person name="Kemen A.C."/>
            <person name="Balmuth A.L."/>
            <person name="Robert-Seilaniantz A."/>
            <person name="Bailey K."/>
            <person name="Holub E."/>
            <person name="Studholme D.J."/>
            <person name="Maclean D."/>
            <person name="Jones J.D."/>
        </authorList>
    </citation>
    <scope>NUCLEOTIDE SEQUENCE</scope>
</reference>
<protein>
    <submittedName>
        <fullName evidence="2">Uncharacterized protein AlNc14C20G2071</fullName>
    </submittedName>
</protein>
<sequence length="207" mass="23904">MICPRRMQNFMVLAAFLWLLLHNKFDSVTPEAPARDCSVVSEIKLASDGTVKRQKSEFGKDIRANSTISGAVSSEMYQYYHVFVYRHRHEHRIEVNLTCFDRGDANLYMSSEDEVCPRKGHAHWIAQHPGDDHVRLYTFLDGFARVSNRKNPSLISLHIGVYGVSEDQPVHYNLSIAVFDLPVNKKIDELTAYYTQIHEQNYRQSQV</sequence>
<name>F0W5A5_9STRA</name>